<accession>A0A841UPH6</accession>
<dbReference type="GO" id="GO:0047343">
    <property type="term" value="F:glucose-1-phosphate cytidylyltransferase activity"/>
    <property type="evidence" value="ECO:0007669"/>
    <property type="project" value="UniProtKB-EC"/>
</dbReference>
<dbReference type="CDD" id="cd02524">
    <property type="entry name" value="G1P_cytidylyltransferase"/>
    <property type="match status" value="1"/>
</dbReference>
<dbReference type="NCBIfam" id="TIGR02623">
    <property type="entry name" value="G1P_cyt_trans"/>
    <property type="match status" value="1"/>
</dbReference>
<dbReference type="Proteomes" id="UP000551499">
    <property type="component" value="Unassembled WGS sequence"/>
</dbReference>
<dbReference type="EC" id="2.7.7.33" evidence="2"/>
<name>A0A841UPH6_MICAE</name>
<comment type="caution">
    <text evidence="2">The sequence shown here is derived from an EMBL/GenBank/DDBJ whole genome shotgun (WGS) entry which is preliminary data.</text>
</comment>
<reference evidence="2 3" key="1">
    <citation type="submission" date="2020-07" db="EMBL/GenBank/DDBJ databases">
        <title>Genomes of two Microcystis aeruginosa (Cyanobacteria) strains from Florida (USA) with disparate toxicogenic potential.</title>
        <authorList>
            <person name="Lefler F.W."/>
            <person name="Barbosa M."/>
            <person name="Berthold D.E."/>
            <person name="Laughinghouse H.D. IV."/>
        </authorList>
    </citation>
    <scope>NUCLEOTIDE SEQUENCE [LARGE SCALE GENOMIC DNA]</scope>
    <source>
        <strain evidence="2 3">BLCCF108</strain>
    </source>
</reference>
<dbReference type="InterPro" id="IPR029044">
    <property type="entry name" value="Nucleotide-diphossugar_trans"/>
</dbReference>
<keyword evidence="2" id="KW-0808">Transferase</keyword>
<dbReference type="Gene3D" id="3.90.550.10">
    <property type="entry name" value="Spore Coat Polysaccharide Biosynthesis Protein SpsA, Chain A"/>
    <property type="match status" value="1"/>
</dbReference>
<gene>
    <name evidence="2" type="primary">rfbF</name>
    <name evidence="2" type="ORF">H0902_06660</name>
</gene>
<dbReference type="GO" id="GO:0009243">
    <property type="term" value="P:O antigen biosynthetic process"/>
    <property type="evidence" value="ECO:0007669"/>
    <property type="project" value="InterPro"/>
</dbReference>
<dbReference type="PANTHER" id="PTHR47183">
    <property type="entry name" value="GLUCOSE-1-PHOSPHATE CYTIDYLYLTRANSFERASE-RELATED"/>
    <property type="match status" value="1"/>
</dbReference>
<organism evidence="2 3">
    <name type="scientific">Microcystis aeruginosa BLCC-F108</name>
    <dbReference type="NCBI Taxonomy" id="2755317"/>
    <lineage>
        <taxon>Bacteria</taxon>
        <taxon>Bacillati</taxon>
        <taxon>Cyanobacteriota</taxon>
        <taxon>Cyanophyceae</taxon>
        <taxon>Oscillatoriophycideae</taxon>
        <taxon>Chroococcales</taxon>
        <taxon>Microcystaceae</taxon>
        <taxon>Microcystis</taxon>
    </lineage>
</organism>
<feature type="domain" description="Nucleotidyl transferase" evidence="1">
    <location>
        <begin position="5"/>
        <end position="208"/>
    </location>
</feature>
<dbReference type="InterPro" id="IPR005835">
    <property type="entry name" value="NTP_transferase_dom"/>
</dbReference>
<dbReference type="Pfam" id="PF00483">
    <property type="entry name" value="NTP_transferase"/>
    <property type="match status" value="1"/>
</dbReference>
<evidence type="ECO:0000313" key="2">
    <source>
        <dbReference type="EMBL" id="MBC1190510.1"/>
    </source>
</evidence>
<proteinExistence type="predicted"/>
<sequence length="260" mass="29859">MPVAILCGGKGTRLREETEFRPKPMIAIGNRPIIWHIMKTYAHYGLTDFMLCLGYKGEIIRDYFFSYDWNHSDVLLELGNKKVTKLDSGHDEEDWRIWLVDTGQETMTGGRLKRLTSYIDQTGSDIFLATYGDGVCDVNIADLLDFHYSHGKLATLTAVRPPSRFGELIIEGNLVTQFQEKPQTSEGWINGGYFVLNRKVLDLIEGDATTFEAQPLRTLAALGELAVYKHEGFWQCMDTYREMEMLNHLYDTGQARWKIW</sequence>
<dbReference type="PANTHER" id="PTHR47183:SF1">
    <property type="entry name" value="GLUCOSE-1-PHOSPHATE CYTIDYLYLTRANSFERASE"/>
    <property type="match status" value="1"/>
</dbReference>
<evidence type="ECO:0000313" key="3">
    <source>
        <dbReference type="Proteomes" id="UP000551499"/>
    </source>
</evidence>
<dbReference type="AlphaFoldDB" id="A0A841UPH6"/>
<dbReference type="InterPro" id="IPR046981">
    <property type="entry name" value="G1P_cyt_trans"/>
</dbReference>
<evidence type="ECO:0000259" key="1">
    <source>
        <dbReference type="Pfam" id="PF00483"/>
    </source>
</evidence>
<dbReference type="InterPro" id="IPR013446">
    <property type="entry name" value="G1P_cyt_trans-like"/>
</dbReference>
<dbReference type="EMBL" id="JACEGB010000120">
    <property type="protein sequence ID" value="MBC1190510.1"/>
    <property type="molecule type" value="Genomic_DNA"/>
</dbReference>
<dbReference type="SUPFAM" id="SSF53448">
    <property type="entry name" value="Nucleotide-diphospho-sugar transferases"/>
    <property type="match status" value="1"/>
</dbReference>
<keyword evidence="2" id="KW-0548">Nucleotidyltransferase</keyword>
<protein>
    <submittedName>
        <fullName evidence="2">Glucose-1-phosphate cytidylyltransferase</fullName>
        <ecNumber evidence="2">2.7.7.33</ecNumber>
    </submittedName>
</protein>